<accession>A0A7L4ZMR1</accession>
<evidence type="ECO:0000313" key="6">
    <source>
        <dbReference type="Proteomes" id="UP000464657"/>
    </source>
</evidence>
<dbReference type="EMBL" id="CP019288">
    <property type="protein sequence ID" value="QHI38008.1"/>
    <property type="molecule type" value="Genomic_DNA"/>
</dbReference>
<dbReference type="GO" id="GO:0003677">
    <property type="term" value="F:DNA binding"/>
    <property type="evidence" value="ECO:0007669"/>
    <property type="project" value="UniProtKB-KW"/>
</dbReference>
<protein>
    <submittedName>
        <fullName evidence="5">Biofilm growth-associated repressor</fullName>
    </submittedName>
</protein>
<dbReference type="PANTHER" id="PTHR43132:SF2">
    <property type="entry name" value="ARSENICAL RESISTANCE OPERON REPRESSOR ARSR-RELATED"/>
    <property type="match status" value="1"/>
</dbReference>
<dbReference type="Pfam" id="PF01022">
    <property type="entry name" value="HTH_5"/>
    <property type="match status" value="1"/>
</dbReference>
<dbReference type="InterPro" id="IPR036388">
    <property type="entry name" value="WH-like_DNA-bd_sf"/>
</dbReference>
<keyword evidence="3" id="KW-0804">Transcription</keyword>
<gene>
    <name evidence="5" type="primary">bigR</name>
    <name evidence="5" type="ORF">IMCC3317_33910</name>
</gene>
<dbReference type="SMART" id="SM00418">
    <property type="entry name" value="HTH_ARSR"/>
    <property type="match status" value="1"/>
</dbReference>
<dbReference type="AlphaFoldDB" id="A0A7L4ZMR1"/>
<evidence type="ECO:0000256" key="2">
    <source>
        <dbReference type="ARBA" id="ARBA00023125"/>
    </source>
</evidence>
<dbReference type="InterPro" id="IPR001845">
    <property type="entry name" value="HTH_ArsR_DNA-bd_dom"/>
</dbReference>
<dbReference type="InterPro" id="IPR051011">
    <property type="entry name" value="Metal_resp_trans_reg"/>
</dbReference>
<evidence type="ECO:0000256" key="3">
    <source>
        <dbReference type="ARBA" id="ARBA00023163"/>
    </source>
</evidence>
<feature type="domain" description="HTH arsR-type" evidence="4">
    <location>
        <begin position="8"/>
        <end position="103"/>
    </location>
</feature>
<dbReference type="GO" id="GO:0003700">
    <property type="term" value="F:DNA-binding transcription factor activity"/>
    <property type="evidence" value="ECO:0007669"/>
    <property type="project" value="InterPro"/>
</dbReference>
<evidence type="ECO:0000256" key="1">
    <source>
        <dbReference type="ARBA" id="ARBA00023015"/>
    </source>
</evidence>
<keyword evidence="6" id="KW-1185">Reference proteome</keyword>
<dbReference type="PROSITE" id="PS50987">
    <property type="entry name" value="HTH_ARSR_2"/>
    <property type="match status" value="1"/>
</dbReference>
<keyword evidence="1" id="KW-0805">Transcription regulation</keyword>
<dbReference type="RefSeq" id="WP_160130580.1">
    <property type="nucleotide sequence ID" value="NZ_CP019288.1"/>
</dbReference>
<evidence type="ECO:0000259" key="4">
    <source>
        <dbReference type="PROSITE" id="PS50987"/>
    </source>
</evidence>
<dbReference type="CDD" id="cd00090">
    <property type="entry name" value="HTH_ARSR"/>
    <property type="match status" value="1"/>
</dbReference>
<dbReference type="PANTHER" id="PTHR43132">
    <property type="entry name" value="ARSENICAL RESISTANCE OPERON REPRESSOR ARSR-RELATED"/>
    <property type="match status" value="1"/>
</dbReference>
<dbReference type="SUPFAM" id="SSF46785">
    <property type="entry name" value="Winged helix' DNA-binding domain"/>
    <property type="match status" value="1"/>
</dbReference>
<sequence length="110" mass="12664">MGITKNHIFDDYQNETASITKVLGHPARIAILQYISENEYCNCNDLVKATGLAQPTISQHLSEIKRIKLLKQKSKGKNTFYTIDVDLLNQYRRKINDFFVKLQVSCQNKS</sequence>
<dbReference type="PRINTS" id="PR00778">
    <property type="entry name" value="HTHARSR"/>
</dbReference>
<dbReference type="KEGG" id="kan:IMCC3317_33910"/>
<dbReference type="OrthoDB" id="9800049at2"/>
<dbReference type="Gene3D" id="1.10.10.10">
    <property type="entry name" value="Winged helix-like DNA-binding domain superfamily/Winged helix DNA-binding domain"/>
    <property type="match status" value="1"/>
</dbReference>
<organism evidence="5 6">
    <name type="scientific">Kordia antarctica</name>
    <dbReference type="NCBI Taxonomy" id="1218801"/>
    <lineage>
        <taxon>Bacteria</taxon>
        <taxon>Pseudomonadati</taxon>
        <taxon>Bacteroidota</taxon>
        <taxon>Flavobacteriia</taxon>
        <taxon>Flavobacteriales</taxon>
        <taxon>Flavobacteriaceae</taxon>
        <taxon>Kordia</taxon>
    </lineage>
</organism>
<reference evidence="5 6" key="1">
    <citation type="journal article" date="2013" name="Int. J. Syst. Evol. Microbiol.">
        <title>Kordia antarctica sp. nov., isolated from Antarctic seawater.</title>
        <authorList>
            <person name="Baek K."/>
            <person name="Choi A."/>
            <person name="Kang I."/>
            <person name="Lee K."/>
            <person name="Cho J.C."/>
        </authorList>
    </citation>
    <scope>NUCLEOTIDE SEQUENCE [LARGE SCALE GENOMIC DNA]</scope>
    <source>
        <strain evidence="5 6">IMCC3317</strain>
    </source>
</reference>
<evidence type="ECO:0000313" key="5">
    <source>
        <dbReference type="EMBL" id="QHI38008.1"/>
    </source>
</evidence>
<dbReference type="Proteomes" id="UP000464657">
    <property type="component" value="Chromosome"/>
</dbReference>
<name>A0A7L4ZMR1_9FLAO</name>
<dbReference type="NCBIfam" id="NF033788">
    <property type="entry name" value="HTH_metalloreg"/>
    <property type="match status" value="1"/>
</dbReference>
<dbReference type="InterPro" id="IPR036390">
    <property type="entry name" value="WH_DNA-bd_sf"/>
</dbReference>
<proteinExistence type="predicted"/>
<keyword evidence="2" id="KW-0238">DNA-binding</keyword>
<dbReference type="InterPro" id="IPR011991">
    <property type="entry name" value="ArsR-like_HTH"/>
</dbReference>